<comment type="caution">
    <text evidence="2">The sequence shown here is derived from an EMBL/GenBank/DDBJ whole genome shotgun (WGS) entry which is preliminary data.</text>
</comment>
<dbReference type="Gene3D" id="1.10.101.10">
    <property type="entry name" value="PGBD-like superfamily/PGBD"/>
    <property type="match status" value="1"/>
</dbReference>
<name>A0A2H0U9A8_9BACT</name>
<sequence length="201" mass="20923">MAHDYNNDGSVDATDANYLLAVAVGSASCPSGKACDINNDGRVTASDALVLVKSVFDYTRDGSVTSADTSELLRVATGVISCPTGTLCDINRDGKVNTSDVLALQRMISGTVLGASCHTFTRNLALHMSGDDVAALQDALTQDGEAVENTGYFGPITSAAAKAFQEKYASEVLTPNNLTHGTGYVGVSTRNKLNQLYGCSV</sequence>
<dbReference type="InterPro" id="IPR018247">
    <property type="entry name" value="EF_Hand_1_Ca_BS"/>
</dbReference>
<dbReference type="Proteomes" id="UP000230179">
    <property type="component" value="Unassembled WGS sequence"/>
</dbReference>
<proteinExistence type="predicted"/>
<dbReference type="PROSITE" id="PS51766">
    <property type="entry name" value="DOCKERIN"/>
    <property type="match status" value="1"/>
</dbReference>
<dbReference type="GO" id="GO:0004553">
    <property type="term" value="F:hydrolase activity, hydrolyzing O-glycosyl compounds"/>
    <property type="evidence" value="ECO:0007669"/>
    <property type="project" value="InterPro"/>
</dbReference>
<accession>A0A2H0U9A8</accession>
<evidence type="ECO:0000259" key="1">
    <source>
        <dbReference type="PROSITE" id="PS51766"/>
    </source>
</evidence>
<organism evidence="2 3">
    <name type="scientific">Candidatus Kaiserbacteria bacterium CG10_big_fil_rev_8_21_14_0_10_56_12</name>
    <dbReference type="NCBI Taxonomy" id="1974611"/>
    <lineage>
        <taxon>Bacteria</taxon>
        <taxon>Candidatus Kaiseribacteriota</taxon>
    </lineage>
</organism>
<protein>
    <recommendedName>
        <fullName evidence="1">Dockerin domain-containing protein</fullName>
    </recommendedName>
</protein>
<dbReference type="InterPro" id="IPR002105">
    <property type="entry name" value="Dockerin_1_rpt"/>
</dbReference>
<dbReference type="SUPFAM" id="SSF63446">
    <property type="entry name" value="Type I dockerin domain"/>
    <property type="match status" value="2"/>
</dbReference>
<dbReference type="InterPro" id="IPR036366">
    <property type="entry name" value="PGBDSf"/>
</dbReference>
<evidence type="ECO:0000313" key="3">
    <source>
        <dbReference type="Proteomes" id="UP000230179"/>
    </source>
</evidence>
<evidence type="ECO:0000313" key="2">
    <source>
        <dbReference type="EMBL" id="PIR82940.1"/>
    </source>
</evidence>
<dbReference type="EMBL" id="PFBL01000024">
    <property type="protein sequence ID" value="PIR82940.1"/>
    <property type="molecule type" value="Genomic_DNA"/>
</dbReference>
<reference evidence="3" key="1">
    <citation type="submission" date="2017-09" db="EMBL/GenBank/DDBJ databases">
        <title>Depth-based differentiation of microbial function through sediment-hosted aquifers and enrichment of novel symbionts in the deep terrestrial subsurface.</title>
        <authorList>
            <person name="Probst A.J."/>
            <person name="Ladd B."/>
            <person name="Jarett J.K."/>
            <person name="Geller-Mcgrath D.E."/>
            <person name="Sieber C.M.K."/>
            <person name="Emerson J.B."/>
            <person name="Anantharaman K."/>
            <person name="Thomas B.C."/>
            <person name="Malmstrom R."/>
            <person name="Stieglmeier M."/>
            <person name="Klingl A."/>
            <person name="Woyke T."/>
            <person name="Ryan C.M."/>
            <person name="Banfield J.F."/>
        </authorList>
    </citation>
    <scope>NUCLEOTIDE SEQUENCE [LARGE SCALE GENOMIC DNA]</scope>
</reference>
<gene>
    <name evidence="2" type="ORF">COU19_03320</name>
</gene>
<dbReference type="Pfam" id="PF00404">
    <property type="entry name" value="Dockerin_1"/>
    <property type="match status" value="2"/>
</dbReference>
<dbReference type="AlphaFoldDB" id="A0A2H0U9A8"/>
<dbReference type="Gene3D" id="1.10.1330.10">
    <property type="entry name" value="Dockerin domain"/>
    <property type="match status" value="2"/>
</dbReference>
<dbReference type="Pfam" id="PF01471">
    <property type="entry name" value="PG_binding_1"/>
    <property type="match status" value="1"/>
</dbReference>
<dbReference type="GO" id="GO:0000272">
    <property type="term" value="P:polysaccharide catabolic process"/>
    <property type="evidence" value="ECO:0007669"/>
    <property type="project" value="InterPro"/>
</dbReference>
<dbReference type="InterPro" id="IPR002477">
    <property type="entry name" value="Peptidoglycan-bd-like"/>
</dbReference>
<dbReference type="InterPro" id="IPR036439">
    <property type="entry name" value="Dockerin_dom_sf"/>
</dbReference>
<dbReference type="InterPro" id="IPR036365">
    <property type="entry name" value="PGBD-like_sf"/>
</dbReference>
<dbReference type="InterPro" id="IPR016134">
    <property type="entry name" value="Dockerin_dom"/>
</dbReference>
<feature type="domain" description="Dockerin" evidence="1">
    <location>
        <begin position="1"/>
        <end position="64"/>
    </location>
</feature>
<dbReference type="CDD" id="cd14256">
    <property type="entry name" value="Dockerin_I"/>
    <property type="match status" value="1"/>
</dbReference>
<dbReference type="PROSITE" id="PS00018">
    <property type="entry name" value="EF_HAND_1"/>
    <property type="match status" value="1"/>
</dbReference>
<dbReference type="SUPFAM" id="SSF47090">
    <property type="entry name" value="PGBD-like"/>
    <property type="match status" value="1"/>
</dbReference>